<organism evidence="3 4">
    <name type="scientific">Henriciella pelagia</name>
    <dbReference type="NCBI Taxonomy" id="1977912"/>
    <lineage>
        <taxon>Bacteria</taxon>
        <taxon>Pseudomonadati</taxon>
        <taxon>Pseudomonadota</taxon>
        <taxon>Alphaproteobacteria</taxon>
        <taxon>Hyphomonadales</taxon>
        <taxon>Hyphomonadaceae</taxon>
        <taxon>Henriciella</taxon>
    </lineage>
</organism>
<name>A0ABQ1JM80_9PROT</name>
<proteinExistence type="predicted"/>
<keyword evidence="2" id="KW-0812">Transmembrane</keyword>
<accession>A0ABQ1JM80</accession>
<gene>
    <name evidence="3" type="ORF">GCM10011503_18280</name>
</gene>
<feature type="transmembrane region" description="Helical" evidence="2">
    <location>
        <begin position="79"/>
        <end position="101"/>
    </location>
</feature>
<keyword evidence="2" id="KW-0472">Membrane</keyword>
<evidence type="ECO:0000313" key="3">
    <source>
        <dbReference type="EMBL" id="GGB69953.1"/>
    </source>
</evidence>
<sequence>MPVSQFHPAPSPADMPPEGSLKVSGTLREKDVKRLVSKSRSSNIGPTALYYAGVTAPVISSGVALAVRQMIIGSGMSTYWIWLISSIIAAMAGICWYLIFVRWSYRHQNGRSSELDAETAIDLASTGVHIRRGDVETRIGWGAVEAVHQTRRDTLITFRGAGPLLIPDRWFGKDKAAAKAFKARLKEGLTNGTQSKATQ</sequence>
<protein>
    <recommendedName>
        <fullName evidence="5">YcxB family protein</fullName>
    </recommendedName>
</protein>
<evidence type="ECO:0000256" key="2">
    <source>
        <dbReference type="SAM" id="Phobius"/>
    </source>
</evidence>
<evidence type="ECO:0000313" key="4">
    <source>
        <dbReference type="Proteomes" id="UP000628854"/>
    </source>
</evidence>
<keyword evidence="2" id="KW-1133">Transmembrane helix</keyword>
<feature type="region of interest" description="Disordered" evidence="1">
    <location>
        <begin position="1"/>
        <end position="22"/>
    </location>
</feature>
<dbReference type="Proteomes" id="UP000628854">
    <property type="component" value="Unassembled WGS sequence"/>
</dbReference>
<feature type="transmembrane region" description="Helical" evidence="2">
    <location>
        <begin position="48"/>
        <end position="67"/>
    </location>
</feature>
<evidence type="ECO:0008006" key="5">
    <source>
        <dbReference type="Google" id="ProtNLM"/>
    </source>
</evidence>
<evidence type="ECO:0000256" key="1">
    <source>
        <dbReference type="SAM" id="MobiDB-lite"/>
    </source>
</evidence>
<keyword evidence="4" id="KW-1185">Reference proteome</keyword>
<dbReference type="EMBL" id="BMKF01000002">
    <property type="protein sequence ID" value="GGB69953.1"/>
    <property type="molecule type" value="Genomic_DNA"/>
</dbReference>
<dbReference type="RefSeq" id="WP_084392741.1">
    <property type="nucleotide sequence ID" value="NZ_BMKF01000002.1"/>
</dbReference>
<reference evidence="4" key="1">
    <citation type="journal article" date="2019" name="Int. J. Syst. Evol. Microbiol.">
        <title>The Global Catalogue of Microorganisms (GCM) 10K type strain sequencing project: providing services to taxonomists for standard genome sequencing and annotation.</title>
        <authorList>
            <consortium name="The Broad Institute Genomics Platform"/>
            <consortium name="The Broad Institute Genome Sequencing Center for Infectious Disease"/>
            <person name="Wu L."/>
            <person name="Ma J."/>
        </authorList>
    </citation>
    <scope>NUCLEOTIDE SEQUENCE [LARGE SCALE GENOMIC DNA]</scope>
    <source>
        <strain evidence="4">CGMCC 1.15928</strain>
    </source>
</reference>
<comment type="caution">
    <text evidence="3">The sequence shown here is derived from an EMBL/GenBank/DDBJ whole genome shotgun (WGS) entry which is preliminary data.</text>
</comment>